<dbReference type="Pfam" id="PF00480">
    <property type="entry name" value="ROK"/>
    <property type="match status" value="1"/>
</dbReference>
<dbReference type="PANTHER" id="PTHR18964:SF149">
    <property type="entry name" value="BIFUNCTIONAL UDP-N-ACETYLGLUCOSAMINE 2-EPIMERASE_N-ACETYLMANNOSAMINE KINASE"/>
    <property type="match status" value="1"/>
</dbReference>
<dbReference type="AlphaFoldDB" id="A0A4S4BQQ2"/>
<evidence type="ECO:0000256" key="2">
    <source>
        <dbReference type="ARBA" id="ARBA00006479"/>
    </source>
</evidence>
<dbReference type="InterPro" id="IPR049874">
    <property type="entry name" value="ROK_cs"/>
</dbReference>
<evidence type="ECO:0000313" key="5">
    <source>
        <dbReference type="Proteomes" id="UP000310334"/>
    </source>
</evidence>
<accession>A0A4S4BQQ2</accession>
<dbReference type="InterPro" id="IPR043129">
    <property type="entry name" value="ATPase_NBD"/>
</dbReference>
<dbReference type="GO" id="GO:0042732">
    <property type="term" value="P:D-xylose metabolic process"/>
    <property type="evidence" value="ECO:0007669"/>
    <property type="project" value="UniProtKB-KW"/>
</dbReference>
<name>A0A4S4BQQ2_9BACI</name>
<dbReference type="Proteomes" id="UP000310334">
    <property type="component" value="Unassembled WGS sequence"/>
</dbReference>
<evidence type="ECO:0000256" key="1">
    <source>
        <dbReference type="ARBA" id="ARBA00002486"/>
    </source>
</evidence>
<comment type="similarity">
    <text evidence="2">Belongs to the ROK (NagC/XylR) family.</text>
</comment>
<keyword evidence="5" id="KW-1185">Reference proteome</keyword>
<dbReference type="OrthoDB" id="9796533at2"/>
<dbReference type="PANTHER" id="PTHR18964">
    <property type="entry name" value="ROK (REPRESSOR, ORF, KINASE) FAMILY"/>
    <property type="match status" value="1"/>
</dbReference>
<gene>
    <name evidence="4" type="ORF">E6W99_21285</name>
</gene>
<dbReference type="CDD" id="cd24077">
    <property type="entry name" value="ASKHA_ATPase_ROK_SaXylR-like"/>
    <property type="match status" value="1"/>
</dbReference>
<dbReference type="InterPro" id="IPR000600">
    <property type="entry name" value="ROK"/>
</dbReference>
<organism evidence="4 5">
    <name type="scientific">Metabacillus sediminilitoris</name>
    <dbReference type="NCBI Taxonomy" id="2567941"/>
    <lineage>
        <taxon>Bacteria</taxon>
        <taxon>Bacillati</taxon>
        <taxon>Bacillota</taxon>
        <taxon>Bacilli</taxon>
        <taxon>Bacillales</taxon>
        <taxon>Bacillaceae</taxon>
        <taxon>Metabacillus</taxon>
    </lineage>
</organism>
<dbReference type="RefSeq" id="WP_136357603.1">
    <property type="nucleotide sequence ID" value="NZ_CP046266.1"/>
</dbReference>
<dbReference type="Gene3D" id="3.30.420.40">
    <property type="match status" value="2"/>
</dbReference>
<sequence length="404" mass="44954">MAIGDAAYIKKINRSLIISKIIEHGMISRADLSKITKLTRATISVQAADLLNEELIVESQQEHNNVGRKPIMLSLNRKAGYALGIDLEYRHITFTLSDLIGCPVQSTTIEIHNSNYDEILEILINQINVFKEQSSSSHFGLVGIGIAVHGIVTNDQLINFVPRYQWRNKDLKGDLKKSINIPIIIENNANLCSFAEKVFQHHQSDNLLSISMYSGIGVGVLIKGEPLKGYHGYAGEMGHMIVVPEGIPCKCGNMGCWELYASESSFFKELAEKLHKTNLTYQDVQKLFLSEDPTACDQMEHLIKYVSIGLNNIINLLNPETIVLNSELLKLYPDTINKIKANLTSSVSHYSELLISELGKNASVMGACALVIKNFLEIPELSFNVENGAFDENCINFEKNKSLA</sequence>
<reference evidence="4 5" key="1">
    <citation type="submission" date="2019-04" db="EMBL/GenBank/DDBJ databases">
        <title>Bacillus sediminilitoris sp. nov., isolated from a tidal flat sediment on the East China Sea.</title>
        <authorList>
            <person name="Wei Y."/>
            <person name="Mao H."/>
            <person name="Fang J."/>
        </authorList>
    </citation>
    <scope>NUCLEOTIDE SEQUENCE [LARGE SCALE GENOMIC DNA]</scope>
    <source>
        <strain evidence="4 5">DSL-17</strain>
    </source>
</reference>
<dbReference type="SUPFAM" id="SSF46785">
    <property type="entry name" value="Winged helix' DNA-binding domain"/>
    <property type="match status" value="1"/>
</dbReference>
<evidence type="ECO:0000256" key="3">
    <source>
        <dbReference type="ARBA" id="ARBA00022629"/>
    </source>
</evidence>
<dbReference type="SUPFAM" id="SSF53067">
    <property type="entry name" value="Actin-like ATPase domain"/>
    <property type="match status" value="1"/>
</dbReference>
<dbReference type="Gene3D" id="1.10.10.10">
    <property type="entry name" value="Winged helix-like DNA-binding domain superfamily/Winged helix DNA-binding domain"/>
    <property type="match status" value="1"/>
</dbReference>
<dbReference type="PROSITE" id="PS01125">
    <property type="entry name" value="ROK"/>
    <property type="match status" value="1"/>
</dbReference>
<comment type="function">
    <text evidence="1">Transcriptional repressor of xylose-utilizing enzymes.</text>
</comment>
<dbReference type="InterPro" id="IPR036388">
    <property type="entry name" value="WH-like_DNA-bd_sf"/>
</dbReference>
<comment type="caution">
    <text evidence="4">The sequence shown here is derived from an EMBL/GenBank/DDBJ whole genome shotgun (WGS) entry which is preliminary data.</text>
</comment>
<proteinExistence type="inferred from homology"/>
<dbReference type="EMBL" id="SSNT01000020">
    <property type="protein sequence ID" value="THF76462.1"/>
    <property type="molecule type" value="Genomic_DNA"/>
</dbReference>
<protein>
    <submittedName>
        <fullName evidence="4">ROK family protein</fullName>
    </submittedName>
</protein>
<dbReference type="InterPro" id="IPR036390">
    <property type="entry name" value="WH_DNA-bd_sf"/>
</dbReference>
<keyword evidence="3" id="KW-0859">Xylose metabolism</keyword>
<keyword evidence="3" id="KW-0119">Carbohydrate metabolism</keyword>
<evidence type="ECO:0000313" key="4">
    <source>
        <dbReference type="EMBL" id="THF76462.1"/>
    </source>
</evidence>